<evidence type="ECO:0008006" key="3">
    <source>
        <dbReference type="Google" id="ProtNLM"/>
    </source>
</evidence>
<dbReference type="PANTHER" id="PTHR34796:SF1">
    <property type="entry name" value="EXPRESSED PROTEIN"/>
    <property type="match status" value="1"/>
</dbReference>
<dbReference type="PANTHER" id="PTHR34796">
    <property type="entry name" value="EXPRESSED PROTEIN"/>
    <property type="match status" value="1"/>
</dbReference>
<organism evidence="1 2">
    <name type="scientific">Geotalea daltonii (strain DSM 22248 / JCM 15807 / FRC-32)</name>
    <name type="common">Geobacter daltonii</name>
    <dbReference type="NCBI Taxonomy" id="316067"/>
    <lineage>
        <taxon>Bacteria</taxon>
        <taxon>Pseudomonadati</taxon>
        <taxon>Thermodesulfobacteriota</taxon>
        <taxon>Desulfuromonadia</taxon>
        <taxon>Geobacterales</taxon>
        <taxon>Geobacteraceae</taxon>
        <taxon>Geotalea</taxon>
    </lineage>
</organism>
<dbReference type="HOGENOM" id="CLU_125317_1_0_7"/>
<reference evidence="1 2" key="1">
    <citation type="submission" date="2009-01" db="EMBL/GenBank/DDBJ databases">
        <title>Complete sequence of Geobacter sp. FRC-32.</title>
        <authorList>
            <consortium name="US DOE Joint Genome Institute"/>
            <person name="Lucas S."/>
            <person name="Copeland A."/>
            <person name="Lapidus A."/>
            <person name="Glavina del Rio T."/>
            <person name="Dalin E."/>
            <person name="Tice H."/>
            <person name="Bruce D."/>
            <person name="Goodwin L."/>
            <person name="Pitluck S."/>
            <person name="Saunders E."/>
            <person name="Brettin T."/>
            <person name="Detter J.C."/>
            <person name="Han C."/>
            <person name="Larimer F."/>
            <person name="Land M."/>
            <person name="Hauser L."/>
            <person name="Kyrpides N."/>
            <person name="Ovchinnikova G."/>
            <person name="Kostka J."/>
            <person name="Richardson P."/>
        </authorList>
    </citation>
    <scope>NUCLEOTIDE SEQUENCE [LARGE SCALE GENOMIC DNA]</scope>
    <source>
        <strain evidence="2">DSM 22248 / JCM 15807 / FRC-32</strain>
    </source>
</reference>
<keyword evidence="2" id="KW-1185">Reference proteome</keyword>
<dbReference type="Proteomes" id="UP000007721">
    <property type="component" value="Chromosome"/>
</dbReference>
<name>B9M4F6_GEODF</name>
<dbReference type="Gene3D" id="1.10.3450.10">
    <property type="entry name" value="TTHA0068-like"/>
    <property type="match status" value="1"/>
</dbReference>
<evidence type="ECO:0000313" key="2">
    <source>
        <dbReference type="Proteomes" id="UP000007721"/>
    </source>
</evidence>
<dbReference type="EMBL" id="CP001390">
    <property type="protein sequence ID" value="ACM19682.1"/>
    <property type="molecule type" value="Genomic_DNA"/>
</dbReference>
<sequence length="138" mass="15822">MIGLRKDDRAQPPEEFILAVDQFNRGEWFICHETLEELWAGESGSARDLYQGILQVAVALHHWQEENYAGAVFLLGQAVKLLRHVEPVCRGVDVTEMIAKCERLRTEMKLLGPDRMGKLDRSLIPLIRLQLTPRYPQA</sequence>
<dbReference type="InterPro" id="IPR023203">
    <property type="entry name" value="TTHA0068_sf"/>
</dbReference>
<evidence type="ECO:0000313" key="1">
    <source>
        <dbReference type="EMBL" id="ACM19682.1"/>
    </source>
</evidence>
<dbReference type="Pfam" id="PF03745">
    <property type="entry name" value="DUF309"/>
    <property type="match status" value="1"/>
</dbReference>
<dbReference type="InterPro" id="IPR005500">
    <property type="entry name" value="DUF309"/>
</dbReference>
<protein>
    <recommendedName>
        <fullName evidence="3">DUF309 domain-containing protein</fullName>
    </recommendedName>
</protein>
<proteinExistence type="predicted"/>
<dbReference type="OrthoDB" id="9799942at2"/>
<dbReference type="AlphaFoldDB" id="B9M4F6"/>
<accession>B9M4F6</accession>
<dbReference type="KEGG" id="geo:Geob_1322"/>
<dbReference type="RefSeq" id="WP_012646411.1">
    <property type="nucleotide sequence ID" value="NC_011979.1"/>
</dbReference>
<gene>
    <name evidence="1" type="ordered locus">Geob_1322</name>
</gene>
<dbReference type="eggNOG" id="COG1547">
    <property type="taxonomic scope" value="Bacteria"/>
</dbReference>
<dbReference type="SUPFAM" id="SSF140663">
    <property type="entry name" value="TTHA0068-like"/>
    <property type="match status" value="1"/>
</dbReference>
<dbReference type="STRING" id="316067.Geob_1322"/>